<keyword evidence="1" id="KW-0614">Plasmid</keyword>
<evidence type="ECO:0000313" key="1">
    <source>
        <dbReference type="EMBL" id="ABO60612.1"/>
    </source>
</evidence>
<proteinExistence type="predicted"/>
<accession>A4JWF9</accession>
<name>A4JWF9_BURVG</name>
<reference evidence="1 2" key="1">
    <citation type="submission" date="2007-03" db="EMBL/GenBank/DDBJ databases">
        <title>Complete sequence of plasmid pBVIE05 of Burkholderia vietnamiensis G4.</title>
        <authorList>
            <consortium name="US DOE Joint Genome Institute"/>
            <person name="Copeland A."/>
            <person name="Lucas S."/>
            <person name="Lapidus A."/>
            <person name="Barry K."/>
            <person name="Detter J.C."/>
            <person name="Glavina del Rio T."/>
            <person name="Hammon N."/>
            <person name="Israni S."/>
            <person name="Dalin E."/>
            <person name="Tice H."/>
            <person name="Pitluck S."/>
            <person name="Chain P."/>
            <person name="Malfatti S."/>
            <person name="Shin M."/>
            <person name="Vergez L."/>
            <person name="Schmutz J."/>
            <person name="Larimer F."/>
            <person name="Land M."/>
            <person name="Hauser L."/>
            <person name="Kyrpides N."/>
            <person name="Tiedje J."/>
            <person name="Richardson P."/>
        </authorList>
    </citation>
    <scope>NUCLEOTIDE SEQUENCE [LARGE SCALE GENOMIC DNA]</scope>
    <source>
        <strain evidence="2">G4 / LMG 22486</strain>
        <plasmid evidence="1 2">pBVIE05</plasmid>
    </source>
</reference>
<dbReference type="KEGG" id="bvi:Bcep1808_7742"/>
<dbReference type="EMBL" id="CP000621">
    <property type="protein sequence ID" value="ABO60612.1"/>
    <property type="molecule type" value="Genomic_DNA"/>
</dbReference>
<dbReference type="HOGENOM" id="CLU_1560105_0_0_4"/>
<organism evidence="1 2">
    <name type="scientific">Burkholderia vietnamiensis (strain G4 / LMG 22486)</name>
    <name type="common">Burkholderia cepacia (strain R1808)</name>
    <dbReference type="NCBI Taxonomy" id="269482"/>
    <lineage>
        <taxon>Bacteria</taxon>
        <taxon>Pseudomonadati</taxon>
        <taxon>Pseudomonadota</taxon>
        <taxon>Betaproteobacteria</taxon>
        <taxon>Burkholderiales</taxon>
        <taxon>Burkholderiaceae</taxon>
        <taxon>Burkholderia</taxon>
        <taxon>Burkholderia cepacia complex</taxon>
    </lineage>
</organism>
<dbReference type="AlphaFoldDB" id="A4JWF9"/>
<geneLocation type="plasmid" evidence="1 2">
    <name>pBVIE05</name>
</geneLocation>
<protein>
    <submittedName>
        <fullName evidence="1">Uncharacterized protein</fullName>
    </submittedName>
</protein>
<sequence length="171" mass="18923">MTLQELAASCSWAFGLVIDEAEQTKQAINATRFYLGWGAVASMEPVEPDDPPPQVLYDPLLGWYGGIYGGQYISVVDGTHPPYTPPATDTDPPPVPEGLSADTDITNSEWALIKPLYMLYIERENARALEASRGLGVDVYGRDVSQIEQDIRQYETQDLPRLAFEQDAQTI</sequence>
<gene>
    <name evidence="1" type="ordered locus">Bcep1808_7742</name>
</gene>
<evidence type="ECO:0000313" key="2">
    <source>
        <dbReference type="Proteomes" id="UP000002287"/>
    </source>
</evidence>
<dbReference type="Proteomes" id="UP000002287">
    <property type="component" value="Plasmid pBVIE05"/>
</dbReference>